<accession>A0ACA9LBG5</accession>
<dbReference type="Proteomes" id="UP000789702">
    <property type="component" value="Unassembled WGS sequence"/>
</dbReference>
<gene>
    <name evidence="1" type="ORF">DHETER_LOCUS3911</name>
</gene>
<reference evidence="1" key="1">
    <citation type="submission" date="2021-06" db="EMBL/GenBank/DDBJ databases">
        <authorList>
            <person name="Kallberg Y."/>
            <person name="Tangrot J."/>
            <person name="Rosling A."/>
        </authorList>
    </citation>
    <scope>NUCLEOTIDE SEQUENCE</scope>
    <source>
        <strain evidence="1">IL203A</strain>
    </source>
</reference>
<proteinExistence type="predicted"/>
<evidence type="ECO:0000313" key="2">
    <source>
        <dbReference type="Proteomes" id="UP000789702"/>
    </source>
</evidence>
<sequence>MVIEPKIAKFGLPGKAYDVADNKAIFEFASMTPDCYVELAKKCMNERPSERPIAREKNKIELVDENQKELEDESLLKIKSEFLKADKIIPALSTTLTTLHYRDAIYMRSQHNSYEIRFNLEVP</sequence>
<organism evidence="1 2">
    <name type="scientific">Dentiscutata heterogama</name>
    <dbReference type="NCBI Taxonomy" id="1316150"/>
    <lineage>
        <taxon>Eukaryota</taxon>
        <taxon>Fungi</taxon>
        <taxon>Fungi incertae sedis</taxon>
        <taxon>Mucoromycota</taxon>
        <taxon>Glomeromycotina</taxon>
        <taxon>Glomeromycetes</taxon>
        <taxon>Diversisporales</taxon>
        <taxon>Gigasporaceae</taxon>
        <taxon>Dentiscutata</taxon>
    </lineage>
</organism>
<protein>
    <submittedName>
        <fullName evidence="1">13265_t:CDS:1</fullName>
    </submittedName>
</protein>
<name>A0ACA9LBG5_9GLOM</name>
<keyword evidence="2" id="KW-1185">Reference proteome</keyword>
<evidence type="ECO:0000313" key="1">
    <source>
        <dbReference type="EMBL" id="CAG8520913.1"/>
    </source>
</evidence>
<comment type="caution">
    <text evidence="1">The sequence shown here is derived from an EMBL/GenBank/DDBJ whole genome shotgun (WGS) entry which is preliminary data.</text>
</comment>
<dbReference type="EMBL" id="CAJVPU010003634">
    <property type="protein sequence ID" value="CAG8520913.1"/>
    <property type="molecule type" value="Genomic_DNA"/>
</dbReference>